<evidence type="ECO:0000256" key="1">
    <source>
        <dbReference type="ARBA" id="ARBA00004196"/>
    </source>
</evidence>
<dbReference type="PANTHER" id="PTHR30036:SF7">
    <property type="entry name" value="ABC TRANSPORTER PERIPLASMIC-BINDING PROTEIN YPHF"/>
    <property type="match status" value="1"/>
</dbReference>
<reference evidence="4 5" key="1">
    <citation type="submission" date="2019-11" db="EMBL/GenBank/DDBJ databases">
        <title>Genome sequence of Moorella glycerini DSM11254.</title>
        <authorList>
            <person name="Poehlein A."/>
            <person name="Boeer T."/>
            <person name="Daniel R."/>
        </authorList>
    </citation>
    <scope>NUCLEOTIDE SEQUENCE [LARGE SCALE GENOMIC DNA]</scope>
    <source>
        <strain evidence="4 5">DSM 11254</strain>
    </source>
</reference>
<dbReference type="InterPro" id="IPR025997">
    <property type="entry name" value="SBP_2_dom"/>
</dbReference>
<dbReference type="Gene3D" id="3.40.50.2300">
    <property type="match status" value="2"/>
</dbReference>
<feature type="domain" description="HTH lacI-type" evidence="3">
    <location>
        <begin position="4"/>
        <end position="58"/>
    </location>
</feature>
<dbReference type="RefSeq" id="WP_156271303.1">
    <property type="nucleotide sequence ID" value="NZ_CP046244.1"/>
</dbReference>
<dbReference type="CDD" id="cd01392">
    <property type="entry name" value="HTH_LacI"/>
    <property type="match status" value="1"/>
</dbReference>
<gene>
    <name evidence="4" type="primary">purR_1</name>
    <name evidence="4" type="ORF">MGLY_01560</name>
</gene>
<sequence>MKRVTIKDIAEALNISRGTVDRVLHGRGGVNPETEALVWAKVREMNYQPNKIARALVKQVSYTIGFIIPTIPDSFWRQVREGAEAAAREVADFGVKVTFYTVGMRDPFRERALLEQALSDGVNGIALTPTDPLLIREIINQACEKGVPVVTFNTDIPDSQRLCYVGLDSYRAGRVAGELMRKFLNGQGEIAILTGFLTTQDTEVRRQGFLEVVTEKGENKITIIGTWENMDDDRRAYQLTRQIIRDFPDLQGIFVTNACAAGIGTAIIDEGRAGDVKLIGFDVTEEIAALLKKGVVSACICQNTFQQGYEPVRLIFDYVVNGLQPEFGSIFTRPEVILAEMLEEGLAITKLR</sequence>
<proteinExistence type="inferred from homology"/>
<keyword evidence="5" id="KW-1185">Reference proteome</keyword>
<dbReference type="EMBL" id="CP046244">
    <property type="protein sequence ID" value="QGP90845.1"/>
    <property type="molecule type" value="Genomic_DNA"/>
</dbReference>
<dbReference type="Pfam" id="PF00356">
    <property type="entry name" value="LacI"/>
    <property type="match status" value="1"/>
</dbReference>
<protein>
    <submittedName>
        <fullName evidence="4">HTH-type transcriptional repressor PurR</fullName>
    </submittedName>
</protein>
<dbReference type="AlphaFoldDB" id="A0A6I5ZMK4"/>
<name>A0A6I5ZMK4_9FIRM</name>
<dbReference type="InterPro" id="IPR000843">
    <property type="entry name" value="HTH_LacI"/>
</dbReference>
<dbReference type="OrthoDB" id="9784962at2"/>
<dbReference type="GO" id="GO:0006355">
    <property type="term" value="P:regulation of DNA-templated transcription"/>
    <property type="evidence" value="ECO:0007669"/>
    <property type="project" value="InterPro"/>
</dbReference>
<evidence type="ECO:0000256" key="2">
    <source>
        <dbReference type="ARBA" id="ARBA00007639"/>
    </source>
</evidence>
<dbReference type="GO" id="GO:0030246">
    <property type="term" value="F:carbohydrate binding"/>
    <property type="evidence" value="ECO:0007669"/>
    <property type="project" value="TreeGrafter"/>
</dbReference>
<comment type="subcellular location">
    <subcellularLocation>
        <location evidence="1">Cell envelope</location>
    </subcellularLocation>
</comment>
<dbReference type="InterPro" id="IPR050555">
    <property type="entry name" value="Bact_Solute-Bind_Prot2"/>
</dbReference>
<dbReference type="PANTHER" id="PTHR30036">
    <property type="entry name" value="D-XYLOSE-BINDING PERIPLASMIC PROTEIN"/>
    <property type="match status" value="1"/>
</dbReference>
<dbReference type="Pfam" id="PF13407">
    <property type="entry name" value="Peripla_BP_4"/>
    <property type="match status" value="1"/>
</dbReference>
<dbReference type="SMART" id="SM00354">
    <property type="entry name" value="HTH_LACI"/>
    <property type="match status" value="1"/>
</dbReference>
<dbReference type="GO" id="GO:0030288">
    <property type="term" value="C:outer membrane-bounded periplasmic space"/>
    <property type="evidence" value="ECO:0007669"/>
    <property type="project" value="TreeGrafter"/>
</dbReference>
<dbReference type="InterPro" id="IPR010982">
    <property type="entry name" value="Lambda_DNA-bd_dom_sf"/>
</dbReference>
<dbReference type="InterPro" id="IPR028082">
    <property type="entry name" value="Peripla_BP_I"/>
</dbReference>
<evidence type="ECO:0000259" key="3">
    <source>
        <dbReference type="PROSITE" id="PS50932"/>
    </source>
</evidence>
<dbReference type="GO" id="GO:0003677">
    <property type="term" value="F:DNA binding"/>
    <property type="evidence" value="ECO:0007669"/>
    <property type="project" value="InterPro"/>
</dbReference>
<comment type="similarity">
    <text evidence="2">Belongs to the bacterial solute-binding protein 2 family.</text>
</comment>
<dbReference type="CDD" id="cd06307">
    <property type="entry name" value="PBP1_sugar_binding"/>
    <property type="match status" value="1"/>
</dbReference>
<dbReference type="Gene3D" id="1.10.260.40">
    <property type="entry name" value="lambda repressor-like DNA-binding domains"/>
    <property type="match status" value="1"/>
</dbReference>
<dbReference type="SUPFAM" id="SSF47413">
    <property type="entry name" value="lambda repressor-like DNA-binding domains"/>
    <property type="match status" value="1"/>
</dbReference>
<dbReference type="SUPFAM" id="SSF53822">
    <property type="entry name" value="Periplasmic binding protein-like I"/>
    <property type="match status" value="1"/>
</dbReference>
<organism evidence="4 5">
    <name type="scientific">Neomoorella glycerini</name>
    <dbReference type="NCBI Taxonomy" id="55779"/>
    <lineage>
        <taxon>Bacteria</taxon>
        <taxon>Bacillati</taxon>
        <taxon>Bacillota</taxon>
        <taxon>Clostridia</taxon>
        <taxon>Neomoorellales</taxon>
        <taxon>Neomoorellaceae</taxon>
        <taxon>Neomoorella</taxon>
    </lineage>
</organism>
<evidence type="ECO:0000313" key="4">
    <source>
        <dbReference type="EMBL" id="QGP90845.1"/>
    </source>
</evidence>
<accession>A0A6I5ZMK4</accession>
<dbReference type="Proteomes" id="UP000425916">
    <property type="component" value="Chromosome"/>
</dbReference>
<dbReference type="PROSITE" id="PS50932">
    <property type="entry name" value="HTH_LACI_2"/>
    <property type="match status" value="1"/>
</dbReference>
<evidence type="ECO:0000313" key="5">
    <source>
        <dbReference type="Proteomes" id="UP000425916"/>
    </source>
</evidence>